<evidence type="ECO:0000259" key="7">
    <source>
        <dbReference type="PROSITE" id="PS51999"/>
    </source>
</evidence>
<evidence type="ECO:0000256" key="4">
    <source>
        <dbReference type="PROSITE-ProRule" id="PRU01343"/>
    </source>
</evidence>
<keyword evidence="2 4" id="KW-0863">Zinc-finger</keyword>
<protein>
    <recommendedName>
        <fullName evidence="7">GRF-type domain-containing protein</fullName>
    </recommendedName>
</protein>
<keyword evidence="5" id="KW-0175">Coiled coil</keyword>
<proteinExistence type="predicted"/>
<dbReference type="InterPro" id="IPR010666">
    <property type="entry name" value="Znf_GRF"/>
</dbReference>
<keyword evidence="6" id="KW-0472">Membrane</keyword>
<feature type="coiled-coil region" evidence="5">
    <location>
        <begin position="91"/>
        <end position="150"/>
    </location>
</feature>
<keyword evidence="6" id="KW-0812">Transmembrane</keyword>
<dbReference type="PANTHER" id="PTHR33248">
    <property type="entry name" value="ZINC ION-BINDING PROTEIN"/>
    <property type="match status" value="1"/>
</dbReference>
<keyword evidence="6" id="KW-1133">Transmembrane helix</keyword>
<dbReference type="PROSITE" id="PS51999">
    <property type="entry name" value="ZF_GRF"/>
    <property type="match status" value="1"/>
</dbReference>
<evidence type="ECO:0000256" key="3">
    <source>
        <dbReference type="ARBA" id="ARBA00022833"/>
    </source>
</evidence>
<evidence type="ECO:0000313" key="8">
    <source>
        <dbReference type="EMBL" id="KAG6682137.1"/>
    </source>
</evidence>
<gene>
    <name evidence="8" type="ORF">I3842_13G123500</name>
</gene>
<dbReference type="Proteomes" id="UP000811246">
    <property type="component" value="Chromosome 13"/>
</dbReference>
<dbReference type="EMBL" id="CM031837">
    <property type="protein sequence ID" value="KAG6682137.1"/>
    <property type="molecule type" value="Genomic_DNA"/>
</dbReference>
<name>A0A922D714_CARIL</name>
<evidence type="ECO:0000256" key="1">
    <source>
        <dbReference type="ARBA" id="ARBA00022723"/>
    </source>
</evidence>
<dbReference type="Pfam" id="PF06839">
    <property type="entry name" value="Zn_ribbon_GRF"/>
    <property type="match status" value="1"/>
</dbReference>
<feature type="domain" description="GRF-type" evidence="7">
    <location>
        <begin position="19"/>
        <end position="63"/>
    </location>
</feature>
<accession>A0A922D714</accession>
<evidence type="ECO:0000256" key="6">
    <source>
        <dbReference type="SAM" id="Phobius"/>
    </source>
</evidence>
<evidence type="ECO:0000313" key="9">
    <source>
        <dbReference type="Proteomes" id="UP000811246"/>
    </source>
</evidence>
<evidence type="ECO:0000256" key="2">
    <source>
        <dbReference type="ARBA" id="ARBA00022771"/>
    </source>
</evidence>
<keyword evidence="1" id="KW-0479">Metal-binding</keyword>
<dbReference type="GO" id="GO:0008270">
    <property type="term" value="F:zinc ion binding"/>
    <property type="evidence" value="ECO:0007669"/>
    <property type="project" value="UniProtKB-KW"/>
</dbReference>
<organism evidence="8 9">
    <name type="scientific">Carya illinoinensis</name>
    <name type="common">Pecan</name>
    <dbReference type="NCBI Taxonomy" id="32201"/>
    <lineage>
        <taxon>Eukaryota</taxon>
        <taxon>Viridiplantae</taxon>
        <taxon>Streptophyta</taxon>
        <taxon>Embryophyta</taxon>
        <taxon>Tracheophyta</taxon>
        <taxon>Spermatophyta</taxon>
        <taxon>Magnoliopsida</taxon>
        <taxon>eudicotyledons</taxon>
        <taxon>Gunneridae</taxon>
        <taxon>Pentapetalae</taxon>
        <taxon>rosids</taxon>
        <taxon>fabids</taxon>
        <taxon>Fagales</taxon>
        <taxon>Juglandaceae</taxon>
        <taxon>Carya</taxon>
    </lineage>
</organism>
<evidence type="ECO:0000256" key="5">
    <source>
        <dbReference type="SAM" id="Coils"/>
    </source>
</evidence>
<sequence length="176" mass="20343">MSQSHSSSSLGDRKNAPICLCGSTARLKVSNTSKNPRRPFLTCPNYNKEGKPYCNYFIWADFVEGNGSPLARPKTEFQQKDDELENREIEVTRRENEVQHALAEIHKANEEIHKAKEEIQKVKEDIQKKVLDLLNEREELQSQMIEINHARMLLCVYWGLSILISCILLRSRSIED</sequence>
<comment type="caution">
    <text evidence="8">The sequence shown here is derived from an EMBL/GenBank/DDBJ whole genome shotgun (WGS) entry which is preliminary data.</text>
</comment>
<feature type="transmembrane region" description="Helical" evidence="6">
    <location>
        <begin position="150"/>
        <end position="169"/>
    </location>
</feature>
<dbReference type="AlphaFoldDB" id="A0A922D714"/>
<reference evidence="8" key="1">
    <citation type="submission" date="2021-01" db="EMBL/GenBank/DDBJ databases">
        <authorList>
            <person name="Lovell J.T."/>
            <person name="Bentley N."/>
            <person name="Bhattarai G."/>
            <person name="Jenkins J.W."/>
            <person name="Sreedasyam A."/>
            <person name="Alarcon Y."/>
            <person name="Bock C."/>
            <person name="Boston L."/>
            <person name="Carlson J."/>
            <person name="Cervantes K."/>
            <person name="Clermont K."/>
            <person name="Krom N."/>
            <person name="Kubenka K."/>
            <person name="Mamidi S."/>
            <person name="Mattison C."/>
            <person name="Monteros M."/>
            <person name="Pisani C."/>
            <person name="Plott C."/>
            <person name="Rajasekar S."/>
            <person name="Rhein H.S."/>
            <person name="Rohla C."/>
            <person name="Song M."/>
            <person name="Hilaire R.S."/>
            <person name="Shu S."/>
            <person name="Wells L."/>
            <person name="Wang X."/>
            <person name="Webber J."/>
            <person name="Heerema R.J."/>
            <person name="Klein P."/>
            <person name="Conner P."/>
            <person name="Grauke L."/>
            <person name="Grimwood J."/>
            <person name="Schmutz J."/>
            <person name="Randall J.J."/>
        </authorList>
    </citation>
    <scope>NUCLEOTIDE SEQUENCE</scope>
    <source>
        <tissue evidence="8">Leaf</tissue>
    </source>
</reference>
<keyword evidence="3" id="KW-0862">Zinc</keyword>